<gene>
    <name evidence="2" type="ORF">LCGC14_2651960</name>
</gene>
<name>A0A0F8ZUL3_9ZZZZ</name>
<accession>A0A0F8ZUL3</accession>
<evidence type="ECO:0000256" key="1">
    <source>
        <dbReference type="SAM" id="MobiDB-lite"/>
    </source>
</evidence>
<organism evidence="2">
    <name type="scientific">marine sediment metagenome</name>
    <dbReference type="NCBI Taxonomy" id="412755"/>
    <lineage>
        <taxon>unclassified sequences</taxon>
        <taxon>metagenomes</taxon>
        <taxon>ecological metagenomes</taxon>
    </lineage>
</organism>
<proteinExistence type="predicted"/>
<sequence>MMKTPSSGSCFPGAEGATDSSLDLAGRKAESCAARPESARTEQRIVAAKAAGFTSRDIIDAVKDGQLEALWALVEEEVA</sequence>
<dbReference type="AlphaFoldDB" id="A0A0F8ZUL3"/>
<evidence type="ECO:0000313" key="2">
    <source>
        <dbReference type="EMBL" id="KKK97518.1"/>
    </source>
</evidence>
<comment type="caution">
    <text evidence="2">The sequence shown here is derived from an EMBL/GenBank/DDBJ whole genome shotgun (WGS) entry which is preliminary data.</text>
</comment>
<protein>
    <submittedName>
        <fullName evidence="2">Uncharacterized protein</fullName>
    </submittedName>
</protein>
<feature type="region of interest" description="Disordered" evidence="1">
    <location>
        <begin position="1"/>
        <end position="40"/>
    </location>
</feature>
<reference evidence="2" key="1">
    <citation type="journal article" date="2015" name="Nature">
        <title>Complex archaea that bridge the gap between prokaryotes and eukaryotes.</title>
        <authorList>
            <person name="Spang A."/>
            <person name="Saw J.H."/>
            <person name="Jorgensen S.L."/>
            <person name="Zaremba-Niedzwiedzka K."/>
            <person name="Martijn J."/>
            <person name="Lind A.E."/>
            <person name="van Eijk R."/>
            <person name="Schleper C."/>
            <person name="Guy L."/>
            <person name="Ettema T.J."/>
        </authorList>
    </citation>
    <scope>NUCLEOTIDE SEQUENCE</scope>
</reference>
<dbReference type="EMBL" id="LAZR01046015">
    <property type="protein sequence ID" value="KKK97518.1"/>
    <property type="molecule type" value="Genomic_DNA"/>
</dbReference>